<organism evidence="1">
    <name type="scientific">marine sediment metagenome</name>
    <dbReference type="NCBI Taxonomy" id="412755"/>
    <lineage>
        <taxon>unclassified sequences</taxon>
        <taxon>metagenomes</taxon>
        <taxon>ecological metagenomes</taxon>
    </lineage>
</organism>
<sequence>KATIDKEQACWFDYFRRKIRGDYKFKKKLDKNLRQYHGFRLEDLVNVSLYLEDKAKNNVDIIPGNEIRDMFTTTNIRSDRADKLLKELAFGEGKDLCKSPLIPLRKGGFLIARWVFSLKMHFDWLLMSMIESTNFHGEYGRFIGNTFESYIREIIEPVADATHSKVLITEREFPEIRPWLDKLPQKEKFEIDVIAIKGRFAFVVSCKGGKRELPKLRVSKMLSEFPEREILNKIKENKNYIEEINIECKCIESNKRIAKHLGVQGKELVPVVAYSTVQPLSMSKVREIYGVP</sequence>
<protein>
    <submittedName>
        <fullName evidence="1">Uncharacterized protein</fullName>
    </submittedName>
</protein>
<dbReference type="EMBL" id="BART01020284">
    <property type="protein sequence ID" value="GAH02391.1"/>
    <property type="molecule type" value="Genomic_DNA"/>
</dbReference>
<feature type="non-terminal residue" evidence="1">
    <location>
        <position position="292"/>
    </location>
</feature>
<gene>
    <name evidence="1" type="ORF">S01H4_37721</name>
</gene>
<evidence type="ECO:0000313" key="1">
    <source>
        <dbReference type="EMBL" id="GAH02391.1"/>
    </source>
</evidence>
<proteinExistence type="predicted"/>
<comment type="caution">
    <text evidence="1">The sequence shown here is derived from an EMBL/GenBank/DDBJ whole genome shotgun (WGS) entry which is preliminary data.</text>
</comment>
<reference evidence="1" key="1">
    <citation type="journal article" date="2014" name="Front. Microbiol.">
        <title>High frequency of phylogenetically diverse reductive dehalogenase-homologous genes in deep subseafloor sedimentary metagenomes.</title>
        <authorList>
            <person name="Kawai M."/>
            <person name="Futagami T."/>
            <person name="Toyoda A."/>
            <person name="Takaki Y."/>
            <person name="Nishi S."/>
            <person name="Hori S."/>
            <person name="Arai W."/>
            <person name="Tsubouchi T."/>
            <person name="Morono Y."/>
            <person name="Uchiyama I."/>
            <person name="Ito T."/>
            <person name="Fujiyama A."/>
            <person name="Inagaki F."/>
            <person name="Takami H."/>
        </authorList>
    </citation>
    <scope>NUCLEOTIDE SEQUENCE</scope>
    <source>
        <strain evidence="1">Expedition CK06-06</strain>
    </source>
</reference>
<feature type="non-terminal residue" evidence="1">
    <location>
        <position position="1"/>
    </location>
</feature>
<dbReference type="AlphaFoldDB" id="X1C2S9"/>
<accession>X1C2S9</accession>
<name>X1C2S9_9ZZZZ</name>